<geneLocation type="plasmid" evidence="3 4">
    <name>unnamed1</name>
</geneLocation>
<feature type="domain" description="DUF4143" evidence="2">
    <location>
        <begin position="201"/>
        <end position="367"/>
    </location>
</feature>
<keyword evidence="3" id="KW-0614">Plasmid</keyword>
<keyword evidence="3" id="KW-0067">ATP-binding</keyword>
<feature type="domain" description="AAA" evidence="1">
    <location>
        <begin position="22"/>
        <end position="137"/>
    </location>
</feature>
<keyword evidence="3" id="KW-0547">Nucleotide-binding</keyword>
<evidence type="ECO:0000259" key="2">
    <source>
        <dbReference type="Pfam" id="PF13635"/>
    </source>
</evidence>
<sequence length="425" mass="47202">MLNKYRRRIADRLLKRKLAGKGAVLLEGAKWCGKTTTAEQIAQSVLYMSESGKTEQNKQLATMNPRLLLRGDKPRLIDEWQVAPQLWDSIRFEADHSSGLGLFILIGSCVPADLSSVIHSGTGRFGWLRMRPMSLWESGDSTGEVSLKEIFDGKEQIEGLSGLDLERVAFVSCRGGWPLAVDMDDEIALDQAFDYLNAVEQRDIQQADGVDRDPSRVHRLLRSYARHQGAQANYSTIRADLVANEGDSLDEDTIASYIKALKSIFVVEDVEAWNPNLRSKTAIRTSDTRYFTDPSIAAAALGLGPADLISDLNTFGLIFETLCMRDLRVFAEALNGNVYHYRDKNGLECDAVVHLRDGRYGLIEIKLGGDKLISEGVQTLTSLAEKIDTSKMKNPSFLMVLTANGPYAYRREDGVYVVPVGCLKD</sequence>
<dbReference type="Pfam" id="PF13635">
    <property type="entry name" value="DUF4143"/>
    <property type="match status" value="1"/>
</dbReference>
<dbReference type="PANTHER" id="PTHR43566">
    <property type="entry name" value="CONSERVED PROTEIN"/>
    <property type="match status" value="1"/>
</dbReference>
<dbReference type="EMBL" id="CP041396">
    <property type="protein sequence ID" value="QDM12814.1"/>
    <property type="molecule type" value="Genomic_DNA"/>
</dbReference>
<gene>
    <name evidence="3" type="ORF">DYI28_29395</name>
</gene>
<reference evidence="4" key="1">
    <citation type="journal article" date="2018" name="J. Anim. Genet.">
        <title>Acquired interbacterial defense systems protect against interspecies antagonism in the human gut microbiome.</title>
        <authorList>
            <person name="Ross B.D."/>
            <person name="Verster A.J."/>
            <person name="Radey M.C."/>
            <person name="Schmidtke D.T."/>
            <person name="Pope C.E."/>
            <person name="Hoffman L.R."/>
            <person name="Hajjar A."/>
            <person name="Peterson S.B."/>
            <person name="Borenstein E."/>
            <person name="Mougous J."/>
        </authorList>
    </citation>
    <scope>NUCLEOTIDE SEQUENCE [LARGE SCALE GENOMIC DNA]</scope>
    <source>
        <strain evidence="4">3725 D1 iv</strain>
        <plasmid evidence="4">unnamed1</plasmid>
    </source>
</reference>
<dbReference type="Pfam" id="PF13173">
    <property type="entry name" value="AAA_14"/>
    <property type="match status" value="1"/>
</dbReference>
<dbReference type="InterPro" id="IPR027417">
    <property type="entry name" value="P-loop_NTPase"/>
</dbReference>
<dbReference type="AlphaFoldDB" id="A0AAP9DQ02"/>
<accession>A0AAP9DQ02</accession>
<dbReference type="Proteomes" id="UP000318823">
    <property type="component" value="Plasmid unnamed1"/>
</dbReference>
<evidence type="ECO:0000313" key="4">
    <source>
        <dbReference type="Proteomes" id="UP000318823"/>
    </source>
</evidence>
<organism evidence="3 4">
    <name type="scientific">Bacteroides ovatus</name>
    <dbReference type="NCBI Taxonomy" id="28116"/>
    <lineage>
        <taxon>Bacteria</taxon>
        <taxon>Pseudomonadati</taxon>
        <taxon>Bacteroidota</taxon>
        <taxon>Bacteroidia</taxon>
        <taxon>Bacteroidales</taxon>
        <taxon>Bacteroidaceae</taxon>
        <taxon>Bacteroides</taxon>
    </lineage>
</organism>
<dbReference type="GO" id="GO:0005524">
    <property type="term" value="F:ATP binding"/>
    <property type="evidence" value="ECO:0007669"/>
    <property type="project" value="UniProtKB-KW"/>
</dbReference>
<evidence type="ECO:0000313" key="3">
    <source>
        <dbReference type="EMBL" id="QDM12814.1"/>
    </source>
</evidence>
<dbReference type="RefSeq" id="WP_032845912.1">
    <property type="nucleotide sequence ID" value="NZ_CP041396.1"/>
</dbReference>
<name>A0AAP9DQ02_BACOV</name>
<dbReference type="InterPro" id="IPR025420">
    <property type="entry name" value="DUF4143"/>
</dbReference>
<dbReference type="SUPFAM" id="SSF52540">
    <property type="entry name" value="P-loop containing nucleoside triphosphate hydrolases"/>
    <property type="match status" value="1"/>
</dbReference>
<dbReference type="PANTHER" id="PTHR43566:SF2">
    <property type="entry name" value="DUF4143 DOMAIN-CONTAINING PROTEIN"/>
    <property type="match status" value="1"/>
</dbReference>
<dbReference type="InterPro" id="IPR041682">
    <property type="entry name" value="AAA_14"/>
</dbReference>
<proteinExistence type="predicted"/>
<evidence type="ECO:0000259" key="1">
    <source>
        <dbReference type="Pfam" id="PF13173"/>
    </source>
</evidence>
<protein>
    <submittedName>
        <fullName evidence="3">ATP-binding protein</fullName>
    </submittedName>
</protein>